<evidence type="ECO:0000256" key="3">
    <source>
        <dbReference type="SAM" id="Coils"/>
    </source>
</evidence>
<evidence type="ECO:0000259" key="5">
    <source>
        <dbReference type="PROSITE" id="PS50003"/>
    </source>
</evidence>
<feature type="domain" description="PH" evidence="5">
    <location>
        <begin position="35"/>
        <end position="132"/>
    </location>
</feature>
<dbReference type="GO" id="GO:0031267">
    <property type="term" value="F:small GTPase binding"/>
    <property type="evidence" value="ECO:0007669"/>
    <property type="project" value="TreeGrafter"/>
</dbReference>
<dbReference type="AlphaFoldDB" id="A0A9Q1I081"/>
<proteinExistence type="predicted"/>
<dbReference type="InterPro" id="IPR001849">
    <property type="entry name" value="PH_domain"/>
</dbReference>
<feature type="region of interest" description="Disordered" evidence="4">
    <location>
        <begin position="1"/>
        <end position="31"/>
    </location>
</feature>
<dbReference type="Gene3D" id="1.10.472.80">
    <property type="entry name" value="Ypt/Rab-GAP domain of gyp1p, domain 3"/>
    <property type="match status" value="1"/>
</dbReference>
<evidence type="ECO:0000259" key="6">
    <source>
        <dbReference type="PROSITE" id="PS50086"/>
    </source>
</evidence>
<accession>A0A9Q1I081</accession>
<dbReference type="InterPro" id="IPR000195">
    <property type="entry name" value="Rab-GAP-TBC_dom"/>
</dbReference>
<keyword evidence="8" id="KW-1185">Reference proteome</keyword>
<feature type="region of interest" description="Disordered" evidence="4">
    <location>
        <begin position="348"/>
        <end position="389"/>
    </location>
</feature>
<dbReference type="PROSITE" id="PS50003">
    <property type="entry name" value="PH_DOMAIN"/>
    <property type="match status" value="1"/>
</dbReference>
<sequence length="943" mass="106849">MHGGNESEANSPRSSTIAATKSPEAPDIEGARDEGSQLCGYLNKVVGKGPLRGFKSRWFVYDPRTCYLYYFKTPQDALPLGHIEIADASFCYDVEGEEGQFEIRTSGKEFLLKAPSGQVMRYWLQQLQQMRWEFCTARGSGCRDSWSSPTLPHPHSGLVARNTEAFALAKRSDTVEKVEKVRSDFAVETSAEGQVGAHTARSPTANLNRSFKQWGTELRNSFRPGRGGESKSSVSYRVRSGDWEMAATGIPQDAPRKTPTETHKNSSGSAFTFDLGRGSLRPRRPSLRDRTALGRLGRSADAPPSECNGSKVSQTELRLQSQEEELTLLREEMASYKELVRVLQQSLKASQMERSPADATPRDLSDTPQDVSGGPPNATADTPEEDERARALRGQLERLAVEKEGLQGEVVALQGRMGQISEQLAMLLDTIQDKDRIIMRLSQQGGASPAADCTSPASLAPEPQELDKLRDSLQGYKSQNKFLNKEILELSVLRRSAESREKVLEAKYVSLEAKLCQVESKYLVLLQEVKNPVCSSSEQSPAREVICRLLEDALQVDSSEEENPIFKPHPVSEYDVYGFKTVPEDDEEERLMAKARALDLHSLSLTNQEVSVGVRWENYLAGTVTREMARSPELKALMRSGVPHEHRSKVWRWCVALHTGKFREAVPPGYYEGLLAKAREKQNPASKQIELDLMRTLPNNKHYSCPSSEGVQKLRNILLAFSWRNHDIGYCQGLNRLAAIALLYLEEENAFWCLVTIVEVFMPRDYYTKTLLGSQVDQRVLKDLMTEKLPRLHAHFELHKVDFSLITFNWFLVVFVDSLVSDILFKIWDAFLYEGPKIIFRFALALFKYSEEDFLRLQDPTTIFKHLRTFTHDILDSRKLMALAFQGMNPFPLRLIQNRRSFHLERVRLELTELENIRLTFLRERESTTLHDRVPLSDDDEDN</sequence>
<dbReference type="InterPro" id="IPR035969">
    <property type="entry name" value="Rab-GAP_TBC_sf"/>
</dbReference>
<dbReference type="InterPro" id="IPR011993">
    <property type="entry name" value="PH-like_dom_sf"/>
</dbReference>
<dbReference type="InterPro" id="IPR050302">
    <property type="entry name" value="Rab_GAP_TBC_domain"/>
</dbReference>
<dbReference type="EMBL" id="JAFJMO010000007">
    <property type="protein sequence ID" value="KAJ8272247.1"/>
    <property type="molecule type" value="Genomic_DNA"/>
</dbReference>
<evidence type="ECO:0000256" key="4">
    <source>
        <dbReference type="SAM" id="MobiDB-lite"/>
    </source>
</evidence>
<feature type="compositionally biased region" description="Polar residues" evidence="4">
    <location>
        <begin position="307"/>
        <end position="318"/>
    </location>
</feature>
<evidence type="ECO:0000313" key="7">
    <source>
        <dbReference type="EMBL" id="KAJ8272247.1"/>
    </source>
</evidence>
<feature type="coiled-coil region" evidence="3">
    <location>
        <begin position="466"/>
        <end position="514"/>
    </location>
</feature>
<feature type="domain" description="Rab-GAP TBC" evidence="6">
    <location>
        <begin position="641"/>
        <end position="835"/>
    </location>
</feature>
<dbReference type="Proteomes" id="UP001152803">
    <property type="component" value="Unassembled WGS sequence"/>
</dbReference>
<evidence type="ECO:0000256" key="2">
    <source>
        <dbReference type="ARBA" id="ARBA00023054"/>
    </source>
</evidence>
<dbReference type="SMART" id="SM00164">
    <property type="entry name" value="TBC"/>
    <property type="match status" value="1"/>
</dbReference>
<feature type="compositionally biased region" description="Polar residues" evidence="4">
    <location>
        <begin position="7"/>
        <end position="19"/>
    </location>
</feature>
<dbReference type="PROSITE" id="PS50086">
    <property type="entry name" value="TBC_RABGAP"/>
    <property type="match status" value="1"/>
</dbReference>
<protein>
    <recommendedName>
        <fullName evidence="9">TBC1 domain family member 2B</fullName>
    </recommendedName>
</protein>
<dbReference type="PANTHER" id="PTHR47219">
    <property type="entry name" value="RAB GTPASE-ACTIVATING PROTEIN 1-LIKE"/>
    <property type="match status" value="1"/>
</dbReference>
<dbReference type="PANTHER" id="PTHR47219:SF20">
    <property type="entry name" value="TBC1 DOMAIN FAMILY MEMBER 2B"/>
    <property type="match status" value="1"/>
</dbReference>
<dbReference type="CDD" id="cd01265">
    <property type="entry name" value="PH_TBC1D2A"/>
    <property type="match status" value="1"/>
</dbReference>
<feature type="coiled-coil region" evidence="3">
    <location>
        <begin position="389"/>
        <end position="416"/>
    </location>
</feature>
<organism evidence="7 8">
    <name type="scientific">Conger conger</name>
    <name type="common">Conger eel</name>
    <name type="synonym">Muraena conger</name>
    <dbReference type="NCBI Taxonomy" id="82655"/>
    <lineage>
        <taxon>Eukaryota</taxon>
        <taxon>Metazoa</taxon>
        <taxon>Chordata</taxon>
        <taxon>Craniata</taxon>
        <taxon>Vertebrata</taxon>
        <taxon>Euteleostomi</taxon>
        <taxon>Actinopterygii</taxon>
        <taxon>Neopterygii</taxon>
        <taxon>Teleostei</taxon>
        <taxon>Anguilliformes</taxon>
        <taxon>Congridae</taxon>
        <taxon>Conger</taxon>
    </lineage>
</organism>
<dbReference type="Pfam" id="PF00566">
    <property type="entry name" value="RabGAP-TBC"/>
    <property type="match status" value="1"/>
</dbReference>
<dbReference type="FunFam" id="2.30.29.30:FF:000248">
    <property type="entry name" value="TBC1 domain family member 2A isoform X1"/>
    <property type="match status" value="1"/>
</dbReference>
<dbReference type="SUPFAM" id="SSF50729">
    <property type="entry name" value="PH domain-like"/>
    <property type="match status" value="1"/>
</dbReference>
<dbReference type="Gene3D" id="2.30.29.30">
    <property type="entry name" value="Pleckstrin-homology domain (PH domain)/Phosphotyrosine-binding domain (PTB)"/>
    <property type="match status" value="1"/>
</dbReference>
<dbReference type="GO" id="GO:0005829">
    <property type="term" value="C:cytosol"/>
    <property type="evidence" value="ECO:0007669"/>
    <property type="project" value="UniProtKB-ARBA"/>
</dbReference>
<feature type="compositionally biased region" description="Basic and acidic residues" evidence="4">
    <location>
        <begin position="254"/>
        <end position="264"/>
    </location>
</feature>
<gene>
    <name evidence="7" type="ORF">COCON_G00111060</name>
</gene>
<dbReference type="FunFam" id="1.10.472.80:FF:000018">
    <property type="entry name" value="TBC1 domain family member 2B"/>
    <property type="match status" value="1"/>
</dbReference>
<dbReference type="FunFam" id="1.10.8.270:FF:000014">
    <property type="entry name" value="Putative TBC1 domain family member 2B"/>
    <property type="match status" value="1"/>
</dbReference>
<keyword evidence="2 3" id="KW-0175">Coiled coil</keyword>
<dbReference type="Pfam" id="PF00169">
    <property type="entry name" value="PH"/>
    <property type="match status" value="1"/>
</dbReference>
<dbReference type="SMART" id="SM00233">
    <property type="entry name" value="PH"/>
    <property type="match status" value="1"/>
</dbReference>
<dbReference type="Gene3D" id="1.10.287.1490">
    <property type="match status" value="1"/>
</dbReference>
<dbReference type="SUPFAM" id="SSF47923">
    <property type="entry name" value="Ypt/Rab-GAP domain of gyp1p"/>
    <property type="match status" value="2"/>
</dbReference>
<dbReference type="GO" id="GO:0005096">
    <property type="term" value="F:GTPase activator activity"/>
    <property type="evidence" value="ECO:0007669"/>
    <property type="project" value="UniProtKB-KW"/>
</dbReference>
<evidence type="ECO:0008006" key="9">
    <source>
        <dbReference type="Google" id="ProtNLM"/>
    </source>
</evidence>
<comment type="caution">
    <text evidence="7">The sequence shown here is derived from an EMBL/GenBank/DDBJ whole genome shotgun (WGS) entry which is preliminary data.</text>
</comment>
<dbReference type="GO" id="GO:0031410">
    <property type="term" value="C:cytoplasmic vesicle"/>
    <property type="evidence" value="ECO:0007669"/>
    <property type="project" value="UniProtKB-ARBA"/>
</dbReference>
<evidence type="ECO:0000313" key="8">
    <source>
        <dbReference type="Proteomes" id="UP001152803"/>
    </source>
</evidence>
<reference evidence="7" key="1">
    <citation type="journal article" date="2023" name="Science">
        <title>Genome structures resolve the early diversification of teleost fishes.</title>
        <authorList>
            <person name="Parey E."/>
            <person name="Louis A."/>
            <person name="Montfort J."/>
            <person name="Bouchez O."/>
            <person name="Roques C."/>
            <person name="Iampietro C."/>
            <person name="Lluch J."/>
            <person name="Castinel A."/>
            <person name="Donnadieu C."/>
            <person name="Desvignes T."/>
            <person name="Floi Bucao C."/>
            <person name="Jouanno E."/>
            <person name="Wen M."/>
            <person name="Mejri S."/>
            <person name="Dirks R."/>
            <person name="Jansen H."/>
            <person name="Henkel C."/>
            <person name="Chen W.J."/>
            <person name="Zahm M."/>
            <person name="Cabau C."/>
            <person name="Klopp C."/>
            <person name="Thompson A.W."/>
            <person name="Robinson-Rechavi M."/>
            <person name="Braasch I."/>
            <person name="Lecointre G."/>
            <person name="Bobe J."/>
            <person name="Postlethwait J.H."/>
            <person name="Berthelot C."/>
            <person name="Roest Crollius H."/>
            <person name="Guiguen Y."/>
        </authorList>
    </citation>
    <scope>NUCLEOTIDE SEQUENCE</scope>
    <source>
        <strain evidence="7">Concon-B</strain>
    </source>
</reference>
<keyword evidence="1" id="KW-0343">GTPase activation</keyword>
<evidence type="ECO:0000256" key="1">
    <source>
        <dbReference type="ARBA" id="ARBA00022468"/>
    </source>
</evidence>
<name>A0A9Q1I081_CONCO</name>
<dbReference type="Gene3D" id="1.10.8.270">
    <property type="entry name" value="putative rabgap domain of human tbc1 domain family member 14 like domains"/>
    <property type="match status" value="1"/>
</dbReference>
<dbReference type="OrthoDB" id="294251at2759"/>
<feature type="region of interest" description="Disordered" evidence="4">
    <location>
        <begin position="249"/>
        <end position="318"/>
    </location>
</feature>